<evidence type="ECO:0008006" key="3">
    <source>
        <dbReference type="Google" id="ProtNLM"/>
    </source>
</evidence>
<evidence type="ECO:0000313" key="1">
    <source>
        <dbReference type="EMBL" id="GAA0244060.1"/>
    </source>
</evidence>
<dbReference type="EMBL" id="BAAAGX010000012">
    <property type="protein sequence ID" value="GAA0244060.1"/>
    <property type="molecule type" value="Genomic_DNA"/>
</dbReference>
<reference evidence="2" key="1">
    <citation type="journal article" date="2019" name="Int. J. Syst. Evol. Microbiol.">
        <title>The Global Catalogue of Microorganisms (GCM) 10K type strain sequencing project: providing services to taxonomists for standard genome sequencing and annotation.</title>
        <authorList>
            <consortium name="The Broad Institute Genomics Platform"/>
            <consortium name="The Broad Institute Genome Sequencing Center for Infectious Disease"/>
            <person name="Wu L."/>
            <person name="Ma J."/>
        </authorList>
    </citation>
    <scope>NUCLEOTIDE SEQUENCE [LARGE SCALE GENOMIC DNA]</scope>
    <source>
        <strain evidence="2">JCM 10425</strain>
    </source>
</reference>
<organism evidence="1 2">
    <name type="scientific">Cryptosporangium japonicum</name>
    <dbReference type="NCBI Taxonomy" id="80872"/>
    <lineage>
        <taxon>Bacteria</taxon>
        <taxon>Bacillati</taxon>
        <taxon>Actinomycetota</taxon>
        <taxon>Actinomycetes</taxon>
        <taxon>Cryptosporangiales</taxon>
        <taxon>Cryptosporangiaceae</taxon>
        <taxon>Cryptosporangium</taxon>
    </lineage>
</organism>
<keyword evidence="2" id="KW-1185">Reference proteome</keyword>
<protein>
    <recommendedName>
        <fullName evidence="3">Secreted protein</fullName>
    </recommendedName>
</protein>
<name>A0ABP3DY94_9ACTN</name>
<accession>A0ABP3DY94</accession>
<dbReference type="Proteomes" id="UP001500967">
    <property type="component" value="Unassembled WGS sequence"/>
</dbReference>
<gene>
    <name evidence="1" type="ORF">GCM10009539_31920</name>
</gene>
<proteinExistence type="predicted"/>
<comment type="caution">
    <text evidence="1">The sequence shown here is derived from an EMBL/GenBank/DDBJ whole genome shotgun (WGS) entry which is preliminary data.</text>
</comment>
<evidence type="ECO:0000313" key="2">
    <source>
        <dbReference type="Proteomes" id="UP001500967"/>
    </source>
</evidence>
<sequence>MPAMRLLLVSVVGLPLGVGGGTAAGVSVVGLPLGVGGGLGAGRRWLDGVADIVRSAPGEGSAELLPMTAGRKLLAANRCAIGRTCWAESAAGCRPHRVTTNRRAQ</sequence>